<proteinExistence type="predicted"/>
<name>D3KHV4_GIAIC</name>
<evidence type="ECO:0000256" key="1">
    <source>
        <dbReference type="SAM" id="MobiDB-lite"/>
    </source>
</evidence>
<gene>
    <name evidence="2" type="ORF">GL50803_004687</name>
</gene>
<feature type="region of interest" description="Disordered" evidence="1">
    <location>
        <begin position="41"/>
        <end position="72"/>
    </location>
</feature>
<evidence type="ECO:0000313" key="2">
    <source>
        <dbReference type="EMBL" id="KAE8304389.1"/>
    </source>
</evidence>
<dbReference type="EMBL" id="AACB03000002">
    <property type="protein sequence ID" value="KAE8304389.1"/>
    <property type="molecule type" value="Genomic_DNA"/>
</dbReference>
<evidence type="ECO:0000313" key="3">
    <source>
        <dbReference type="Proteomes" id="UP000001548"/>
    </source>
</evidence>
<dbReference type="HOGENOM" id="CLU_1247406_0_0_1"/>
<reference evidence="2 3" key="1">
    <citation type="journal article" date="2007" name="Science">
        <title>Genomic minimalism in the early diverging intestinal parasite Giardia lamblia.</title>
        <authorList>
            <person name="Morrison H.G."/>
            <person name="McArthur A.G."/>
            <person name="Gillin F.D."/>
            <person name="Aley S.B."/>
            <person name="Adam R.D."/>
            <person name="Olsen G.J."/>
            <person name="Best A.A."/>
            <person name="Cande W.Z."/>
            <person name="Chen F."/>
            <person name="Cipriano M.J."/>
            <person name="Davids B.J."/>
            <person name="Dawson S.C."/>
            <person name="Elmendorf H.G."/>
            <person name="Hehl A.B."/>
            <person name="Holder M.E."/>
            <person name="Huse S.M."/>
            <person name="Kim U.U."/>
            <person name="Lasek-Nesselquist E."/>
            <person name="Manning G."/>
            <person name="Nigam A."/>
            <person name="Nixon J.E."/>
            <person name="Palm D."/>
            <person name="Passamaneck N.E."/>
            <person name="Prabhu A."/>
            <person name="Reich C.I."/>
            <person name="Reiner D.S."/>
            <person name="Samuelson J."/>
            <person name="Svard S.G."/>
            <person name="Sogin M.L."/>
        </authorList>
    </citation>
    <scope>NUCLEOTIDE SEQUENCE [LARGE SCALE GENOMIC DNA]</scope>
    <source>
        <strain evidence="2 3">WB C6</strain>
    </source>
</reference>
<sequence length="222" mass="24297">MRVVSGCNNGAMKLITQTPADPVLRALRHTTNQSVQAKIAPQPVKNSAGQDTTTIPSRSYSNQRNAPSCSPLNDTFELPRLCRSNSASMSLKSLEHNKTPNAKLINVCTNPGKPVRSLQKHSIFEQLDAGYSRVKPDVQLPPIRALVARRSQSNPEPSRATVGLSSSPVSQTPSSVERKGYQAFYADTKNQIVYGYSMSPHPERDGGFRRAHCPIGDVVREM</sequence>
<dbReference type="AlphaFoldDB" id="D3KHV4"/>
<keyword evidence="3" id="KW-1185">Reference proteome</keyword>
<dbReference type="VEuPathDB" id="GiardiaDB:GL50803_4687"/>
<feature type="compositionally biased region" description="Polar residues" evidence="1">
    <location>
        <begin position="44"/>
        <end position="72"/>
    </location>
</feature>
<comment type="caution">
    <text evidence="2">The sequence shown here is derived from an EMBL/GenBank/DDBJ whole genome shotgun (WGS) entry which is preliminary data.</text>
</comment>
<feature type="region of interest" description="Disordered" evidence="1">
    <location>
        <begin position="149"/>
        <end position="177"/>
    </location>
</feature>
<protein>
    <submittedName>
        <fullName evidence="2">Uncharacterized protein</fullName>
    </submittedName>
</protein>
<organism evidence="2 3">
    <name type="scientific">Giardia intestinalis (strain ATCC 50803 / WB clone C6)</name>
    <name type="common">Giardia lamblia</name>
    <dbReference type="NCBI Taxonomy" id="184922"/>
    <lineage>
        <taxon>Eukaryota</taxon>
        <taxon>Metamonada</taxon>
        <taxon>Diplomonadida</taxon>
        <taxon>Hexamitidae</taxon>
        <taxon>Giardiinae</taxon>
        <taxon>Giardia</taxon>
    </lineage>
</organism>
<dbReference type="Proteomes" id="UP000001548">
    <property type="component" value="Unassembled WGS sequence"/>
</dbReference>
<accession>D3KHV4</accession>
<dbReference type="OMA" id="FRRAHCP"/>
<feature type="compositionally biased region" description="Low complexity" evidence="1">
    <location>
        <begin position="165"/>
        <end position="175"/>
    </location>
</feature>